<organism evidence="3 4">
    <name type="scientific">Nocardia aurantia</name>
    <dbReference type="NCBI Taxonomy" id="2585199"/>
    <lineage>
        <taxon>Bacteria</taxon>
        <taxon>Bacillati</taxon>
        <taxon>Actinomycetota</taxon>
        <taxon>Actinomycetes</taxon>
        <taxon>Mycobacteriales</taxon>
        <taxon>Nocardiaceae</taxon>
        <taxon>Nocardia</taxon>
    </lineage>
</organism>
<sequence length="336" mass="36295">MFAETIGPEHEFRHVPDDTSAYNESTYYNFASAESGVVGWVRVAVQQNRSAAQTSVLIFLPEGRTLVAFGRETDPVPDAFTAGSLTIDIDEPHRRQRITFAGPMSVFDDPRALADPGPALRGAPRVQVRLELSVTGAGVSFGTSGDDPDRVVEKSLALGHYEQFTRLEGTLRVDDRSIAVRGGGLRDHSWGPRDWSGLRYHRWITAVLGDGEAVMALEVGRQDGAVVRTAATTAGGVTAEAQLTDLRVTWTPDGFGREVTCELGPLHLTGTARAPEQFVPLRHVTPGPDGSHAVTRIGYSSYEFTTTDGRHGLGIVEMLDQLVDGMPIGMGTPESR</sequence>
<feature type="domain" description="DUF7064" evidence="1">
    <location>
        <begin position="194"/>
        <end position="321"/>
    </location>
</feature>
<comment type="caution">
    <text evidence="3">The sequence shown here is derived from an EMBL/GenBank/DDBJ whole genome shotgun (WGS) entry which is preliminary data.</text>
</comment>
<dbReference type="AlphaFoldDB" id="A0A7K0DTZ7"/>
<dbReference type="Pfam" id="PF23212">
    <property type="entry name" value="DUF7064"/>
    <property type="match status" value="1"/>
</dbReference>
<proteinExistence type="predicted"/>
<gene>
    <name evidence="3" type="ORF">NRB56_48060</name>
</gene>
<evidence type="ECO:0000313" key="3">
    <source>
        <dbReference type="EMBL" id="MQY29216.1"/>
    </source>
</evidence>
<dbReference type="Pfam" id="PF23213">
    <property type="entry name" value="DUF7065"/>
    <property type="match status" value="1"/>
</dbReference>
<evidence type="ECO:0000259" key="1">
    <source>
        <dbReference type="Pfam" id="PF23212"/>
    </source>
</evidence>
<evidence type="ECO:0000313" key="4">
    <source>
        <dbReference type="Proteomes" id="UP000431401"/>
    </source>
</evidence>
<dbReference type="EMBL" id="WEGI01000010">
    <property type="protein sequence ID" value="MQY29216.1"/>
    <property type="molecule type" value="Genomic_DNA"/>
</dbReference>
<accession>A0A7K0DTZ7</accession>
<evidence type="ECO:0000259" key="2">
    <source>
        <dbReference type="Pfam" id="PF23213"/>
    </source>
</evidence>
<feature type="domain" description="DUF7065" evidence="2">
    <location>
        <begin position="126"/>
        <end position="193"/>
    </location>
</feature>
<dbReference type="SUPFAM" id="SSF159245">
    <property type="entry name" value="AttH-like"/>
    <property type="match status" value="1"/>
</dbReference>
<dbReference type="InterPro" id="IPR055493">
    <property type="entry name" value="DUF7065"/>
</dbReference>
<dbReference type="InterPro" id="IPR055492">
    <property type="entry name" value="DUF7064"/>
</dbReference>
<keyword evidence="4" id="KW-1185">Reference proteome</keyword>
<dbReference type="Proteomes" id="UP000431401">
    <property type="component" value="Unassembled WGS sequence"/>
</dbReference>
<name>A0A7K0DTZ7_9NOCA</name>
<reference evidence="3 4" key="1">
    <citation type="submission" date="2019-10" db="EMBL/GenBank/DDBJ databases">
        <title>Nocardia macrotermitis sp. nov. and Nocardia aurantia sp. nov., isolated from the gut of fungus growing-termite Macrotermes natalensis.</title>
        <authorList>
            <person name="Benndorf R."/>
            <person name="Schwitalla J."/>
            <person name="Martin K."/>
            <person name="De Beer W."/>
            <person name="Kaster A.-K."/>
            <person name="Vollmers J."/>
            <person name="Poulsen M."/>
            <person name="Beemelmanns C."/>
        </authorList>
    </citation>
    <scope>NUCLEOTIDE SEQUENCE [LARGE SCALE GENOMIC DNA]</scope>
    <source>
        <strain evidence="3 4">RB56</strain>
    </source>
</reference>
<protein>
    <submittedName>
        <fullName evidence="3">Uncharacterized protein</fullName>
    </submittedName>
</protein>